<comment type="caution">
    <text evidence="2">The sequence shown here is derived from an EMBL/GenBank/DDBJ whole genome shotgun (WGS) entry which is preliminary data.</text>
</comment>
<sequence length="162" mass="18262">MVSDATDTRVLSPQIAQGAYDRNLNTRLSHREYRRLRIVILRVPGEKIFEHSREQFVEPCVTHSILFPFDAFHGHNQLDIFGREKVAFQTICAAERDSLHSFQHNIYSDGRMITSGSDCSNSTDMRSSSVSSSISNTNVSLSSWMPSPKISSSSEVESDTEF</sequence>
<protein>
    <submittedName>
        <fullName evidence="2">Uncharacterized protein</fullName>
    </submittedName>
</protein>
<evidence type="ECO:0000313" key="3">
    <source>
        <dbReference type="Proteomes" id="UP000053237"/>
    </source>
</evidence>
<organism evidence="2 3">
    <name type="scientific">Albugo candida</name>
    <dbReference type="NCBI Taxonomy" id="65357"/>
    <lineage>
        <taxon>Eukaryota</taxon>
        <taxon>Sar</taxon>
        <taxon>Stramenopiles</taxon>
        <taxon>Oomycota</taxon>
        <taxon>Peronosporomycetes</taxon>
        <taxon>Albuginales</taxon>
        <taxon>Albuginaceae</taxon>
        <taxon>Albugo</taxon>
    </lineage>
</organism>
<evidence type="ECO:0000256" key="1">
    <source>
        <dbReference type="SAM" id="MobiDB-lite"/>
    </source>
</evidence>
<evidence type="ECO:0000313" key="2">
    <source>
        <dbReference type="EMBL" id="CCI44305.1"/>
    </source>
</evidence>
<name>A0A024GC92_9STRA</name>
<accession>A0A024GC92</accession>
<dbReference type="AlphaFoldDB" id="A0A024GC92"/>
<dbReference type="Proteomes" id="UP000053237">
    <property type="component" value="Unassembled WGS sequence"/>
</dbReference>
<dbReference type="EMBL" id="CAIX01000066">
    <property type="protein sequence ID" value="CCI44305.1"/>
    <property type="molecule type" value="Genomic_DNA"/>
</dbReference>
<gene>
    <name evidence="2" type="ORF">BN9_050890</name>
</gene>
<proteinExistence type="predicted"/>
<keyword evidence="3" id="KW-1185">Reference proteome</keyword>
<reference evidence="2 3" key="1">
    <citation type="submission" date="2012-05" db="EMBL/GenBank/DDBJ databases">
        <title>Recombination and specialization in a pathogen metapopulation.</title>
        <authorList>
            <person name="Gardiner A."/>
            <person name="Kemen E."/>
            <person name="Schultz-Larsen T."/>
            <person name="MacLean D."/>
            <person name="Van Oosterhout C."/>
            <person name="Jones J.D.G."/>
        </authorList>
    </citation>
    <scope>NUCLEOTIDE SEQUENCE [LARGE SCALE GENOMIC DNA]</scope>
    <source>
        <strain evidence="2 3">Ac Nc2</strain>
    </source>
</reference>
<feature type="region of interest" description="Disordered" evidence="1">
    <location>
        <begin position="138"/>
        <end position="162"/>
    </location>
</feature>
<dbReference type="InParanoid" id="A0A024GC92"/>
<feature type="compositionally biased region" description="Low complexity" evidence="1">
    <location>
        <begin position="138"/>
        <end position="155"/>
    </location>
</feature>